<evidence type="ECO:0000313" key="3">
    <source>
        <dbReference type="Proteomes" id="UP000198893"/>
    </source>
</evidence>
<dbReference type="Gene3D" id="3.90.226.10">
    <property type="entry name" value="2-enoyl-CoA Hydratase, Chain A, domain 1"/>
    <property type="match status" value="1"/>
</dbReference>
<dbReference type="Proteomes" id="UP000198893">
    <property type="component" value="Unassembled WGS sequence"/>
</dbReference>
<organism evidence="2 3">
    <name type="scientific">Salinihabitans flavidus</name>
    <dbReference type="NCBI Taxonomy" id="569882"/>
    <lineage>
        <taxon>Bacteria</taxon>
        <taxon>Pseudomonadati</taxon>
        <taxon>Pseudomonadota</taxon>
        <taxon>Alphaproteobacteria</taxon>
        <taxon>Rhodobacterales</taxon>
        <taxon>Roseobacteraceae</taxon>
        <taxon>Salinihabitans</taxon>
    </lineage>
</organism>
<sequence length="269" mass="29634">MEMNDIEVSEDGPVGWITIRREDRLNALRMNVTDREIVTALADFSGRTDIRAIVITGSGTRAFCTGWDMEDIEESSLTDLEALIRQNTQLFNAVWRQRQPVIAAVNGHAVATGAALAMSCDLVIASDTARLAEPEIRHGALSPFLILPFLTHARAVHEFYLIGDAIGAAEMSRLGLVNRVVSADDLHIQAQAMAERLALVPREALELKKRSLKAAYDAMGLRAATERHTLADTIMIGADLPWKRALATAMKEGGMRAFLDVRDSPFKRR</sequence>
<keyword evidence="3" id="KW-1185">Reference proteome</keyword>
<name>A0A1H8VPD3_9RHOB</name>
<protein>
    <submittedName>
        <fullName evidence="2">Enoyl-CoA hydratase/carnithine racemase</fullName>
    </submittedName>
</protein>
<proteinExistence type="inferred from homology"/>
<evidence type="ECO:0000313" key="2">
    <source>
        <dbReference type="EMBL" id="SEP16778.1"/>
    </source>
</evidence>
<dbReference type="Pfam" id="PF00378">
    <property type="entry name" value="ECH_1"/>
    <property type="match status" value="1"/>
</dbReference>
<dbReference type="InterPro" id="IPR001753">
    <property type="entry name" value="Enoyl-CoA_hydra/iso"/>
</dbReference>
<dbReference type="EMBL" id="FODS01000031">
    <property type="protein sequence ID" value="SEP16778.1"/>
    <property type="molecule type" value="Genomic_DNA"/>
</dbReference>
<dbReference type="RefSeq" id="WP_093120342.1">
    <property type="nucleotide sequence ID" value="NZ_FODS01000031.1"/>
</dbReference>
<dbReference type="GO" id="GO:0003824">
    <property type="term" value="F:catalytic activity"/>
    <property type="evidence" value="ECO:0007669"/>
    <property type="project" value="UniProtKB-ARBA"/>
</dbReference>
<dbReference type="PANTHER" id="PTHR43802:SF1">
    <property type="entry name" value="IP11341P-RELATED"/>
    <property type="match status" value="1"/>
</dbReference>
<dbReference type="PANTHER" id="PTHR43802">
    <property type="entry name" value="ENOYL-COA HYDRATASE"/>
    <property type="match status" value="1"/>
</dbReference>
<reference evidence="2 3" key="1">
    <citation type="submission" date="2016-10" db="EMBL/GenBank/DDBJ databases">
        <authorList>
            <person name="de Groot N.N."/>
        </authorList>
    </citation>
    <scope>NUCLEOTIDE SEQUENCE [LARGE SCALE GENOMIC DNA]</scope>
    <source>
        <strain evidence="2 3">DSM 27842</strain>
    </source>
</reference>
<dbReference type="STRING" id="569882.SAMN04490248_13126"/>
<dbReference type="SUPFAM" id="SSF52096">
    <property type="entry name" value="ClpP/crotonase"/>
    <property type="match status" value="1"/>
</dbReference>
<dbReference type="AlphaFoldDB" id="A0A1H8VPD3"/>
<comment type="similarity">
    <text evidence="1">Belongs to the enoyl-CoA hydratase/isomerase family.</text>
</comment>
<dbReference type="OrthoDB" id="9795613at2"/>
<dbReference type="CDD" id="cd06558">
    <property type="entry name" value="crotonase-like"/>
    <property type="match status" value="1"/>
</dbReference>
<gene>
    <name evidence="2" type="ORF">SAMN04490248_13126</name>
</gene>
<dbReference type="InterPro" id="IPR029045">
    <property type="entry name" value="ClpP/crotonase-like_dom_sf"/>
</dbReference>
<evidence type="ECO:0000256" key="1">
    <source>
        <dbReference type="ARBA" id="ARBA00005254"/>
    </source>
</evidence>
<accession>A0A1H8VPD3</accession>